<organism evidence="1 2">
    <name type="scientific">Daphnia pulex</name>
    <name type="common">Water flea</name>
    <dbReference type="NCBI Taxonomy" id="6669"/>
    <lineage>
        <taxon>Eukaryota</taxon>
        <taxon>Metazoa</taxon>
        <taxon>Ecdysozoa</taxon>
        <taxon>Arthropoda</taxon>
        <taxon>Crustacea</taxon>
        <taxon>Branchiopoda</taxon>
        <taxon>Diplostraca</taxon>
        <taxon>Cladocera</taxon>
        <taxon>Anomopoda</taxon>
        <taxon>Daphniidae</taxon>
        <taxon>Daphnia</taxon>
    </lineage>
</organism>
<reference evidence="1 2" key="1">
    <citation type="journal article" date="2011" name="Science">
        <title>The ecoresponsive genome of Daphnia pulex.</title>
        <authorList>
            <person name="Colbourne J.K."/>
            <person name="Pfrender M.E."/>
            <person name="Gilbert D."/>
            <person name="Thomas W.K."/>
            <person name="Tucker A."/>
            <person name="Oakley T.H."/>
            <person name="Tokishita S."/>
            <person name="Aerts A."/>
            <person name="Arnold G.J."/>
            <person name="Basu M.K."/>
            <person name="Bauer D.J."/>
            <person name="Caceres C.E."/>
            <person name="Carmel L."/>
            <person name="Casola C."/>
            <person name="Choi J.H."/>
            <person name="Detter J.C."/>
            <person name="Dong Q."/>
            <person name="Dusheyko S."/>
            <person name="Eads B.D."/>
            <person name="Frohlich T."/>
            <person name="Geiler-Samerotte K.A."/>
            <person name="Gerlach D."/>
            <person name="Hatcher P."/>
            <person name="Jogdeo S."/>
            <person name="Krijgsveld J."/>
            <person name="Kriventseva E.V."/>
            <person name="Kultz D."/>
            <person name="Laforsch C."/>
            <person name="Lindquist E."/>
            <person name="Lopez J."/>
            <person name="Manak J.R."/>
            <person name="Muller J."/>
            <person name="Pangilinan J."/>
            <person name="Patwardhan R.P."/>
            <person name="Pitluck S."/>
            <person name="Pritham E.J."/>
            <person name="Rechtsteiner A."/>
            <person name="Rho M."/>
            <person name="Rogozin I.B."/>
            <person name="Sakarya O."/>
            <person name="Salamov A."/>
            <person name="Schaack S."/>
            <person name="Shapiro H."/>
            <person name="Shiga Y."/>
            <person name="Skalitzky C."/>
            <person name="Smith Z."/>
            <person name="Souvorov A."/>
            <person name="Sung W."/>
            <person name="Tang Z."/>
            <person name="Tsuchiya D."/>
            <person name="Tu H."/>
            <person name="Vos H."/>
            <person name="Wang M."/>
            <person name="Wolf Y.I."/>
            <person name="Yamagata H."/>
            <person name="Yamada T."/>
            <person name="Ye Y."/>
            <person name="Shaw J.R."/>
            <person name="Andrews J."/>
            <person name="Crease T.J."/>
            <person name="Tang H."/>
            <person name="Lucas S.M."/>
            <person name="Robertson H.M."/>
            <person name="Bork P."/>
            <person name="Koonin E.V."/>
            <person name="Zdobnov E.M."/>
            <person name="Grigoriev I.V."/>
            <person name="Lynch M."/>
            <person name="Boore J.L."/>
        </authorList>
    </citation>
    <scope>NUCLEOTIDE SEQUENCE [LARGE SCALE GENOMIC DNA]</scope>
</reference>
<dbReference type="EMBL" id="GL732550">
    <property type="protein sequence ID" value="EFX79777.1"/>
    <property type="molecule type" value="Genomic_DNA"/>
</dbReference>
<evidence type="ECO:0000313" key="1">
    <source>
        <dbReference type="EMBL" id="EFX79777.1"/>
    </source>
</evidence>
<gene>
    <name evidence="1" type="ORF">DAPPUDRAFT_27067</name>
</gene>
<sequence length="152" mass="17658">LTKRFGTLTTPGFPSAFPLPFMCSWIINATGFEADSFVTLYLTQMYLTRGVKAVQYSFRNETTAIGRKELDELHTLRPRPYSVYRIKARYLEVQVNLDELVNANLRVERRFMDVYGFNITYEIQPNTSRIRSDTCNVANCTFNGHCYANHNY</sequence>
<dbReference type="OMA" id="WIINATG"/>
<dbReference type="eggNOG" id="ENOG502RZ6I">
    <property type="taxonomic scope" value="Eukaryota"/>
</dbReference>
<name>E9GL21_DAPPU</name>
<dbReference type="InterPro" id="IPR035914">
    <property type="entry name" value="Sperma_CUB_dom_sf"/>
</dbReference>
<dbReference type="SUPFAM" id="SSF49854">
    <property type="entry name" value="Spermadhesin, CUB domain"/>
    <property type="match status" value="1"/>
</dbReference>
<evidence type="ECO:0008006" key="3">
    <source>
        <dbReference type="Google" id="ProtNLM"/>
    </source>
</evidence>
<accession>E9GL21</accession>
<dbReference type="InParanoid" id="E9GL21"/>
<protein>
    <recommendedName>
        <fullName evidence="3">CUB domain-containing protein</fullName>
    </recommendedName>
</protein>
<feature type="non-terminal residue" evidence="1">
    <location>
        <position position="1"/>
    </location>
</feature>
<evidence type="ECO:0000313" key="2">
    <source>
        <dbReference type="Proteomes" id="UP000000305"/>
    </source>
</evidence>
<dbReference type="HOGENOM" id="CLU_1726826_0_0_1"/>
<proteinExistence type="predicted"/>
<feature type="non-terminal residue" evidence="1">
    <location>
        <position position="152"/>
    </location>
</feature>
<dbReference type="KEGG" id="dpx:DAPPUDRAFT_27067"/>
<dbReference type="AlphaFoldDB" id="E9GL21"/>
<keyword evidence="2" id="KW-1185">Reference proteome</keyword>
<dbReference type="OrthoDB" id="6344273at2759"/>
<dbReference type="Proteomes" id="UP000000305">
    <property type="component" value="Unassembled WGS sequence"/>
</dbReference>
<dbReference type="PhylomeDB" id="E9GL21"/>